<evidence type="ECO:0000313" key="2">
    <source>
        <dbReference type="Proteomes" id="UP000050525"/>
    </source>
</evidence>
<protein>
    <submittedName>
        <fullName evidence="1">Uncharacterized protein</fullName>
    </submittedName>
</protein>
<proteinExistence type="predicted"/>
<reference evidence="1 2" key="1">
    <citation type="journal article" date="2012" name="Genome Biol.">
        <title>Sequencing three crocodilian genomes to illuminate the evolution of archosaurs and amniotes.</title>
        <authorList>
            <person name="St John J.A."/>
            <person name="Braun E.L."/>
            <person name="Isberg S.R."/>
            <person name="Miles L.G."/>
            <person name="Chong A.Y."/>
            <person name="Gongora J."/>
            <person name="Dalzell P."/>
            <person name="Moran C."/>
            <person name="Bed'hom B."/>
            <person name="Abzhanov A."/>
            <person name="Burgess S.C."/>
            <person name="Cooksey A.M."/>
            <person name="Castoe T.A."/>
            <person name="Crawford N.G."/>
            <person name="Densmore L.D."/>
            <person name="Drew J.C."/>
            <person name="Edwards S.V."/>
            <person name="Faircloth B.C."/>
            <person name="Fujita M.K."/>
            <person name="Greenwold M.J."/>
            <person name="Hoffmann F.G."/>
            <person name="Howard J.M."/>
            <person name="Iguchi T."/>
            <person name="Janes D.E."/>
            <person name="Khan S.Y."/>
            <person name="Kohno S."/>
            <person name="de Koning A.J."/>
            <person name="Lance S.L."/>
            <person name="McCarthy F.M."/>
            <person name="McCormack J.E."/>
            <person name="Merchant M.E."/>
            <person name="Peterson D.G."/>
            <person name="Pollock D.D."/>
            <person name="Pourmand N."/>
            <person name="Raney B.J."/>
            <person name="Roessler K.A."/>
            <person name="Sanford J.R."/>
            <person name="Sawyer R.H."/>
            <person name="Schmidt C.J."/>
            <person name="Triplett E.W."/>
            <person name="Tuberville T.D."/>
            <person name="Venegas-Anaya M."/>
            <person name="Howard J.T."/>
            <person name="Jarvis E.D."/>
            <person name="Guillette L.J.Jr."/>
            <person name="Glenn T.C."/>
            <person name="Green R.E."/>
            <person name="Ray D.A."/>
        </authorList>
    </citation>
    <scope>NUCLEOTIDE SEQUENCE [LARGE SCALE GENOMIC DNA]</scope>
    <source>
        <strain evidence="1">KSC_2009_1</strain>
    </source>
</reference>
<sequence length="67" mass="7308">MSGTNISRGTSEVTDFYDRALGLDLNQKVAESRAFFIQNFSRIEACCSSEHAVLNTPSAYTGTAMLL</sequence>
<dbReference type="Proteomes" id="UP000050525">
    <property type="component" value="Unassembled WGS sequence"/>
</dbReference>
<evidence type="ECO:0000313" key="1">
    <source>
        <dbReference type="EMBL" id="KYO34502.1"/>
    </source>
</evidence>
<dbReference type="AlphaFoldDB" id="A0A151NCG6"/>
<comment type="caution">
    <text evidence="1">The sequence shown here is derived from an EMBL/GenBank/DDBJ whole genome shotgun (WGS) entry which is preliminary data.</text>
</comment>
<accession>A0A151NCG6</accession>
<organism evidence="1 2">
    <name type="scientific">Alligator mississippiensis</name>
    <name type="common">American alligator</name>
    <dbReference type="NCBI Taxonomy" id="8496"/>
    <lineage>
        <taxon>Eukaryota</taxon>
        <taxon>Metazoa</taxon>
        <taxon>Chordata</taxon>
        <taxon>Craniata</taxon>
        <taxon>Vertebrata</taxon>
        <taxon>Euteleostomi</taxon>
        <taxon>Archelosauria</taxon>
        <taxon>Archosauria</taxon>
        <taxon>Crocodylia</taxon>
        <taxon>Alligatoridae</taxon>
        <taxon>Alligatorinae</taxon>
        <taxon>Alligator</taxon>
    </lineage>
</organism>
<gene>
    <name evidence="1" type="ORF">Y1Q_0011937</name>
</gene>
<name>A0A151NCG6_ALLMI</name>
<dbReference type="EMBL" id="AKHW03003404">
    <property type="protein sequence ID" value="KYO34502.1"/>
    <property type="molecule type" value="Genomic_DNA"/>
</dbReference>
<keyword evidence="2" id="KW-1185">Reference proteome</keyword>